<name>A0A1J4KIX1_9EUKA</name>
<dbReference type="GO" id="GO:0003743">
    <property type="term" value="F:translation initiation factor activity"/>
    <property type="evidence" value="ECO:0007669"/>
    <property type="project" value="UniProtKB-KW"/>
</dbReference>
<keyword evidence="6" id="KW-1185">Reference proteome</keyword>
<keyword evidence="3" id="KW-0648">Protein biosynthesis</keyword>
<keyword evidence="2 5" id="KW-0396">Initiation factor</keyword>
<dbReference type="SUPFAM" id="SSF50249">
    <property type="entry name" value="Nucleic acid-binding proteins"/>
    <property type="match status" value="1"/>
</dbReference>
<dbReference type="SUPFAM" id="SSF116742">
    <property type="entry name" value="eIF2alpha middle domain-like"/>
    <property type="match status" value="1"/>
</dbReference>
<dbReference type="Proteomes" id="UP000179807">
    <property type="component" value="Unassembled WGS sequence"/>
</dbReference>
<proteinExistence type="inferred from homology"/>
<dbReference type="InterPro" id="IPR003029">
    <property type="entry name" value="S1_domain"/>
</dbReference>
<organism evidence="5 6">
    <name type="scientific">Tritrichomonas foetus</name>
    <dbReference type="NCBI Taxonomy" id="1144522"/>
    <lineage>
        <taxon>Eukaryota</taxon>
        <taxon>Metamonada</taxon>
        <taxon>Parabasalia</taxon>
        <taxon>Tritrichomonadida</taxon>
        <taxon>Tritrichomonadidae</taxon>
        <taxon>Tritrichomonas</taxon>
    </lineage>
</organism>
<dbReference type="GeneID" id="94835492"/>
<dbReference type="Pfam" id="PF00575">
    <property type="entry name" value="S1"/>
    <property type="match status" value="1"/>
</dbReference>
<evidence type="ECO:0000259" key="4">
    <source>
        <dbReference type="PROSITE" id="PS50126"/>
    </source>
</evidence>
<dbReference type="PANTHER" id="PTHR10602">
    <property type="entry name" value="EUKARYOTIC TRANSLATION INITIATION FACTOR 2 SUBUNIT 1"/>
    <property type="match status" value="1"/>
</dbReference>
<evidence type="ECO:0000256" key="3">
    <source>
        <dbReference type="ARBA" id="ARBA00022917"/>
    </source>
</evidence>
<dbReference type="GO" id="GO:0033290">
    <property type="term" value="C:eukaryotic 48S preinitiation complex"/>
    <property type="evidence" value="ECO:0007669"/>
    <property type="project" value="TreeGrafter"/>
</dbReference>
<feature type="domain" description="S1 motif" evidence="4">
    <location>
        <begin position="22"/>
        <end position="93"/>
    </location>
</feature>
<dbReference type="GO" id="GO:0043022">
    <property type="term" value="F:ribosome binding"/>
    <property type="evidence" value="ECO:0007669"/>
    <property type="project" value="TreeGrafter"/>
</dbReference>
<sequence length="306" mass="34662">MTTQNNSIYTVHWYPNEYPKEHEPVIVRLTRVDEMGIWVELLEYASKEGMIPLGQYTTRKTRRVPKNVKVGKVDTALVSQVDSEKGNMDLTRQGLKEEDIENAQKRFNDYKNLMNLIQYLCSKVNDAPFPDLVRQIVYPLHEKYGNAYIALQKSYHQPEIVADLQLSPEIQKVLTEQVQKMFTPTEVRIHGLFEAEVLTPAGVDALRDALVSGYDLAPKDSNLSLTVIAPPVYSISIDVFNAEQGTELLNKVLEQIKGKIDAVKGRFAIKEAPKVINQTELAKFQAKLDELAIAGEQNVDMDELND</sequence>
<evidence type="ECO:0000256" key="1">
    <source>
        <dbReference type="ARBA" id="ARBA00007223"/>
    </source>
</evidence>
<dbReference type="GO" id="GO:0003723">
    <property type="term" value="F:RNA binding"/>
    <property type="evidence" value="ECO:0007669"/>
    <property type="project" value="InterPro"/>
</dbReference>
<dbReference type="InterPro" id="IPR012340">
    <property type="entry name" value="NA-bd_OB-fold"/>
</dbReference>
<dbReference type="RefSeq" id="XP_068364170.1">
    <property type="nucleotide sequence ID" value="XM_068500788.1"/>
</dbReference>
<dbReference type="GO" id="GO:0005850">
    <property type="term" value="C:eukaryotic translation initiation factor 2 complex"/>
    <property type="evidence" value="ECO:0007669"/>
    <property type="project" value="TreeGrafter"/>
</dbReference>
<accession>A0A1J4KIX1</accession>
<gene>
    <name evidence="5" type="ORF">TRFO_19426</name>
</gene>
<evidence type="ECO:0000313" key="6">
    <source>
        <dbReference type="Proteomes" id="UP000179807"/>
    </source>
</evidence>
<dbReference type="InterPro" id="IPR011488">
    <property type="entry name" value="TIF_2_asu"/>
</dbReference>
<dbReference type="Gene3D" id="1.10.150.190">
    <property type="entry name" value="Translation initiation factor 2, subunit 1, domain 2"/>
    <property type="match status" value="1"/>
</dbReference>
<protein>
    <submittedName>
        <fullName evidence="5">Eukaryotic translation initiation factor 2 alpha subunit family protein</fullName>
    </submittedName>
</protein>
<dbReference type="Gene3D" id="2.40.50.140">
    <property type="entry name" value="Nucleic acid-binding proteins"/>
    <property type="match status" value="1"/>
</dbReference>
<dbReference type="Pfam" id="PF07541">
    <property type="entry name" value="EIF_2_alpha"/>
    <property type="match status" value="1"/>
</dbReference>
<dbReference type="PROSITE" id="PS50126">
    <property type="entry name" value="S1"/>
    <property type="match status" value="1"/>
</dbReference>
<dbReference type="PANTHER" id="PTHR10602:SF0">
    <property type="entry name" value="EUKARYOTIC TRANSLATION INITIATION FACTOR 2 SUBUNIT 1"/>
    <property type="match status" value="1"/>
</dbReference>
<evidence type="ECO:0000256" key="2">
    <source>
        <dbReference type="ARBA" id="ARBA00022540"/>
    </source>
</evidence>
<dbReference type="Gene3D" id="3.30.70.1130">
    <property type="entry name" value="EIF_2_alpha"/>
    <property type="match status" value="1"/>
</dbReference>
<dbReference type="InterPro" id="IPR024055">
    <property type="entry name" value="TIF2_asu_C"/>
</dbReference>
<evidence type="ECO:0000313" key="5">
    <source>
        <dbReference type="EMBL" id="OHT11034.1"/>
    </source>
</evidence>
<reference evidence="5" key="1">
    <citation type="submission" date="2016-10" db="EMBL/GenBank/DDBJ databases">
        <authorList>
            <person name="Benchimol M."/>
            <person name="Almeida L.G."/>
            <person name="Vasconcelos A.T."/>
            <person name="Perreira-Neves A."/>
            <person name="Rosa I.A."/>
            <person name="Tasca T."/>
            <person name="Bogo M.R."/>
            <person name="de Souza W."/>
        </authorList>
    </citation>
    <scope>NUCLEOTIDE SEQUENCE [LARGE SCALE GENOMIC DNA]</scope>
    <source>
        <strain evidence="5">K</strain>
    </source>
</reference>
<comment type="caution">
    <text evidence="5">The sequence shown here is derived from an EMBL/GenBank/DDBJ whole genome shotgun (WGS) entry which is preliminary data.</text>
</comment>
<dbReference type="OrthoDB" id="1685042at2759"/>
<dbReference type="EMBL" id="MLAK01000595">
    <property type="protein sequence ID" value="OHT11034.1"/>
    <property type="molecule type" value="Genomic_DNA"/>
</dbReference>
<dbReference type="InterPro" id="IPR024054">
    <property type="entry name" value="TIF2_asu_middle_sf"/>
</dbReference>
<dbReference type="SUPFAM" id="SSF110993">
    <property type="entry name" value="eIF-2-alpha, C-terminal domain"/>
    <property type="match status" value="1"/>
</dbReference>
<comment type="similarity">
    <text evidence="1">Belongs to the eIF-2-alpha family.</text>
</comment>
<dbReference type="AlphaFoldDB" id="A0A1J4KIX1"/>
<dbReference type="VEuPathDB" id="TrichDB:TRFO_19426"/>
<dbReference type="SMART" id="SM00316">
    <property type="entry name" value="S1"/>
    <property type="match status" value="1"/>
</dbReference>